<evidence type="ECO:0000313" key="1">
    <source>
        <dbReference type="EMBL" id="ATC65842.1"/>
    </source>
</evidence>
<evidence type="ECO:0008006" key="3">
    <source>
        <dbReference type="Google" id="ProtNLM"/>
    </source>
</evidence>
<proteinExistence type="predicted"/>
<dbReference type="KEGG" id="vbh:CMV30_18855"/>
<protein>
    <recommendedName>
        <fullName evidence="3">DUF3352 domain-containing protein</fullName>
    </recommendedName>
</protein>
<accession>A0A290QNE7</accession>
<organism evidence="1 2">
    <name type="scientific">Nibricoccus aquaticus</name>
    <dbReference type="NCBI Taxonomy" id="2576891"/>
    <lineage>
        <taxon>Bacteria</taxon>
        <taxon>Pseudomonadati</taxon>
        <taxon>Verrucomicrobiota</taxon>
        <taxon>Opitutia</taxon>
        <taxon>Opitutales</taxon>
        <taxon>Opitutaceae</taxon>
        <taxon>Nibricoccus</taxon>
    </lineage>
</organism>
<dbReference type="EMBL" id="CP023344">
    <property type="protein sequence ID" value="ATC65842.1"/>
    <property type="molecule type" value="Genomic_DNA"/>
</dbReference>
<dbReference type="Proteomes" id="UP000217265">
    <property type="component" value="Chromosome"/>
</dbReference>
<evidence type="ECO:0000313" key="2">
    <source>
        <dbReference type="Proteomes" id="UP000217265"/>
    </source>
</evidence>
<keyword evidence="2" id="KW-1185">Reference proteome</keyword>
<dbReference type="AlphaFoldDB" id="A0A290QNE7"/>
<dbReference type="InterPro" id="IPR021787">
    <property type="entry name" value="DUF3352"/>
</dbReference>
<gene>
    <name evidence="1" type="ORF">CMV30_18855</name>
</gene>
<name>A0A290QNE7_9BACT</name>
<sequence>MDLLCAARRLQAAARSAESRHANFFPHQPLLHFPMKLLKKFVSTALLAGSAAMISAATPLINLVGDQAPLVISFDDVPSMIKACGDSPWAKTWNDEQVRKFFAPLHAQMKFEEFDAKVKAETGHTFSELIEFATGDALIALTTADIDFEAEDADDNIPLVIAVDLGANASKVEKLLEDDRKKNPDNTHETEDFAGVTLHIETSKEGAKGPSKAYWTLTDGVWIFGFHKDTILSAIDAFKKGGAENAFGKSDSFLSARNKGGQSHLSMFVNFKPIVAKAQQEIAKKAAQSEQSNPFLNPVAIIPALGLDAWNQMYFNIHFTDAQTVATGGFTFSEERGLLKMFSYGHGPVARPAFVPAKWMAVSSGKFSLKNFYSGLEEMLGAYNPGVLGMGQMYVKNFNEQLGIDIKRDFFGSFGPDMISGYAPRAGASKTASMDELDQFVGLSLDNPKAFTTALDALLKMGGPQAEQMIVKREFLGSTINTIAVPSPEGQPAKSFSYAIAKNYLMLSIGTAGAIESALQSGPSFWERSEVKKALASIPGDASSFTYQDTSALIGTVFQSFVQLAANPASQGQSPVDASAAPDVSTLSKYWGDTVGYLTRDSQGYFFKTTLEHKK</sequence>
<dbReference type="Pfam" id="PF11832">
    <property type="entry name" value="DUF3352"/>
    <property type="match status" value="1"/>
</dbReference>
<reference evidence="1 2" key="1">
    <citation type="submission" date="2017-09" db="EMBL/GenBank/DDBJ databases">
        <title>Complete genome sequence of Verrucomicrobial strain HZ-65, isolated from freshwater.</title>
        <authorList>
            <person name="Choi A."/>
        </authorList>
    </citation>
    <scope>NUCLEOTIDE SEQUENCE [LARGE SCALE GENOMIC DNA]</scope>
    <source>
        <strain evidence="1 2">HZ-65</strain>
    </source>
</reference>